<feature type="compositionally biased region" description="Basic and acidic residues" evidence="1">
    <location>
        <begin position="40"/>
        <end position="57"/>
    </location>
</feature>
<evidence type="ECO:0000256" key="1">
    <source>
        <dbReference type="SAM" id="MobiDB-lite"/>
    </source>
</evidence>
<evidence type="ECO:0000313" key="4">
    <source>
        <dbReference type="Proteomes" id="UP001501727"/>
    </source>
</evidence>
<evidence type="ECO:0000313" key="3">
    <source>
        <dbReference type="EMBL" id="GAA3912372.1"/>
    </source>
</evidence>
<feature type="region of interest" description="Disordered" evidence="1">
    <location>
        <begin position="36"/>
        <end position="80"/>
    </location>
</feature>
<dbReference type="PROSITE" id="PS51257">
    <property type="entry name" value="PROKAR_LIPOPROTEIN"/>
    <property type="match status" value="1"/>
</dbReference>
<reference evidence="4" key="1">
    <citation type="journal article" date="2019" name="Int. J. Syst. Evol. Microbiol.">
        <title>The Global Catalogue of Microorganisms (GCM) 10K type strain sequencing project: providing services to taxonomists for standard genome sequencing and annotation.</title>
        <authorList>
            <consortium name="The Broad Institute Genomics Platform"/>
            <consortium name="The Broad Institute Genome Sequencing Center for Infectious Disease"/>
            <person name="Wu L."/>
            <person name="Ma J."/>
        </authorList>
    </citation>
    <scope>NUCLEOTIDE SEQUENCE [LARGE SCALE GENOMIC DNA]</scope>
    <source>
        <strain evidence="4">JCM 16916</strain>
    </source>
</reference>
<comment type="caution">
    <text evidence="3">The sequence shown here is derived from an EMBL/GenBank/DDBJ whole genome shotgun (WGS) entry which is preliminary data.</text>
</comment>
<organism evidence="3 4">
    <name type="scientific">Luteimonas lutimaris</name>
    <dbReference type="NCBI Taxonomy" id="698645"/>
    <lineage>
        <taxon>Bacteria</taxon>
        <taxon>Pseudomonadati</taxon>
        <taxon>Pseudomonadota</taxon>
        <taxon>Gammaproteobacteria</taxon>
        <taxon>Lysobacterales</taxon>
        <taxon>Lysobacteraceae</taxon>
        <taxon>Luteimonas</taxon>
    </lineage>
</organism>
<feature type="compositionally biased region" description="Basic and acidic residues" evidence="1">
    <location>
        <begin position="65"/>
        <end position="80"/>
    </location>
</feature>
<feature type="signal peptide" evidence="2">
    <location>
        <begin position="1"/>
        <end position="18"/>
    </location>
</feature>
<dbReference type="EMBL" id="BAAAZU010000001">
    <property type="protein sequence ID" value="GAA3912372.1"/>
    <property type="molecule type" value="Genomic_DNA"/>
</dbReference>
<evidence type="ECO:0000256" key="2">
    <source>
        <dbReference type="SAM" id="SignalP"/>
    </source>
</evidence>
<proteinExistence type="predicted"/>
<sequence length="80" mass="8566">MRLPLLLAVLVPALSATGCSGIDYHDTNAEVDANPLCASRPDRPGEPVAAECKRERAATWTSEPKTQDKPIDFSGSRGKD</sequence>
<protein>
    <recommendedName>
        <fullName evidence="5">Entry exclusion lipoprotein TrbK</fullName>
    </recommendedName>
</protein>
<accession>A0ABP7M2A0</accession>
<dbReference type="Proteomes" id="UP001501727">
    <property type="component" value="Unassembled WGS sequence"/>
</dbReference>
<gene>
    <name evidence="3" type="ORF">GCM10022229_01250</name>
</gene>
<keyword evidence="4" id="KW-1185">Reference proteome</keyword>
<keyword evidence="2" id="KW-0732">Signal</keyword>
<evidence type="ECO:0008006" key="5">
    <source>
        <dbReference type="Google" id="ProtNLM"/>
    </source>
</evidence>
<feature type="chain" id="PRO_5047516098" description="Entry exclusion lipoprotein TrbK" evidence="2">
    <location>
        <begin position="19"/>
        <end position="80"/>
    </location>
</feature>
<name>A0ABP7M2A0_9GAMM</name>